<evidence type="ECO:0000313" key="5">
    <source>
        <dbReference type="EMBL" id="KAF2076664.1"/>
    </source>
</evidence>
<evidence type="ECO:0000256" key="1">
    <source>
        <dbReference type="ARBA" id="ARBA00022723"/>
    </source>
</evidence>
<dbReference type="SMART" id="SM00054">
    <property type="entry name" value="EFh"/>
    <property type="match status" value="3"/>
</dbReference>
<organism evidence="5 6">
    <name type="scientific">Polysphondylium violaceum</name>
    <dbReference type="NCBI Taxonomy" id="133409"/>
    <lineage>
        <taxon>Eukaryota</taxon>
        <taxon>Amoebozoa</taxon>
        <taxon>Evosea</taxon>
        <taxon>Eumycetozoa</taxon>
        <taxon>Dictyostelia</taxon>
        <taxon>Dictyosteliales</taxon>
        <taxon>Dictyosteliaceae</taxon>
        <taxon>Polysphondylium</taxon>
    </lineage>
</organism>
<dbReference type="PROSITE" id="PS50222">
    <property type="entry name" value="EF_HAND_2"/>
    <property type="match status" value="4"/>
</dbReference>
<dbReference type="InterPro" id="IPR011992">
    <property type="entry name" value="EF-hand-dom_pair"/>
</dbReference>
<dbReference type="Pfam" id="PF13202">
    <property type="entry name" value="EF-hand_5"/>
    <property type="match status" value="1"/>
</dbReference>
<name>A0A8J4VA07_9MYCE</name>
<evidence type="ECO:0000256" key="3">
    <source>
        <dbReference type="ARBA" id="ARBA00022837"/>
    </source>
</evidence>
<keyword evidence="6" id="KW-1185">Reference proteome</keyword>
<dbReference type="InterPro" id="IPR018247">
    <property type="entry name" value="EF_Hand_1_Ca_BS"/>
</dbReference>
<dbReference type="AlphaFoldDB" id="A0A8J4VA07"/>
<feature type="domain" description="EF-hand" evidence="4">
    <location>
        <begin position="7"/>
        <end position="42"/>
    </location>
</feature>
<dbReference type="GO" id="GO:0005509">
    <property type="term" value="F:calcium ion binding"/>
    <property type="evidence" value="ECO:0007669"/>
    <property type="project" value="InterPro"/>
</dbReference>
<proteinExistence type="predicted"/>
<protein>
    <recommendedName>
        <fullName evidence="4">EF-hand domain-containing protein</fullName>
    </recommendedName>
</protein>
<keyword evidence="3" id="KW-0106">Calcium</keyword>
<dbReference type="PANTHER" id="PTHR34524:SF6">
    <property type="entry name" value="CALCYPHOSINE LIKE"/>
    <property type="match status" value="1"/>
</dbReference>
<dbReference type="PROSITE" id="PS00018">
    <property type="entry name" value="EF_HAND_1"/>
    <property type="match status" value="1"/>
</dbReference>
<dbReference type="InterPro" id="IPR051581">
    <property type="entry name" value="Ca-bind"/>
</dbReference>
<dbReference type="EMBL" id="AJWJ01000053">
    <property type="protein sequence ID" value="KAF2076664.1"/>
    <property type="molecule type" value="Genomic_DNA"/>
</dbReference>
<dbReference type="PANTHER" id="PTHR34524">
    <property type="entry name" value="CALCYPHOSIN"/>
    <property type="match status" value="1"/>
</dbReference>
<dbReference type="Gene3D" id="1.10.238.10">
    <property type="entry name" value="EF-hand"/>
    <property type="match status" value="2"/>
</dbReference>
<dbReference type="CDD" id="cd00051">
    <property type="entry name" value="EFh"/>
    <property type="match status" value="1"/>
</dbReference>
<dbReference type="SUPFAM" id="SSF47473">
    <property type="entry name" value="EF-hand"/>
    <property type="match status" value="1"/>
</dbReference>
<sequence>MSKLKKLVDEQIQNFLNKFDKDKNGEVSYEECVSYWRSQGVKDPEHIANVIFIQYDKNKDSKIRLDELKNGVVKLAAAYTYSLLHELNLATFLSRFDKNNDDKISFDELENEYKRSGSKDPKAAAEWIYHSMDKKSDATITMDDLTKFFEKIDPKKMGTYNAPK</sequence>
<feature type="domain" description="EF-hand" evidence="4">
    <location>
        <begin position="84"/>
        <end position="119"/>
    </location>
</feature>
<evidence type="ECO:0000256" key="2">
    <source>
        <dbReference type="ARBA" id="ARBA00022737"/>
    </source>
</evidence>
<feature type="domain" description="EF-hand" evidence="4">
    <location>
        <begin position="120"/>
        <end position="155"/>
    </location>
</feature>
<evidence type="ECO:0000313" key="6">
    <source>
        <dbReference type="Proteomes" id="UP000695562"/>
    </source>
</evidence>
<gene>
    <name evidence="5" type="ORF">CYY_002034</name>
</gene>
<feature type="domain" description="EF-hand" evidence="4">
    <location>
        <begin position="43"/>
        <end position="78"/>
    </location>
</feature>
<dbReference type="OrthoDB" id="20736at2759"/>
<keyword evidence="2" id="KW-0677">Repeat</keyword>
<dbReference type="Pfam" id="PF13499">
    <property type="entry name" value="EF-hand_7"/>
    <property type="match status" value="1"/>
</dbReference>
<accession>A0A8J4VA07</accession>
<evidence type="ECO:0000259" key="4">
    <source>
        <dbReference type="PROSITE" id="PS50222"/>
    </source>
</evidence>
<dbReference type="InterPro" id="IPR002048">
    <property type="entry name" value="EF_hand_dom"/>
</dbReference>
<keyword evidence="1" id="KW-0479">Metal-binding</keyword>
<comment type="caution">
    <text evidence="5">The sequence shown here is derived from an EMBL/GenBank/DDBJ whole genome shotgun (WGS) entry which is preliminary data.</text>
</comment>
<reference evidence="5" key="1">
    <citation type="submission" date="2020-01" db="EMBL/GenBank/DDBJ databases">
        <title>Development of genomics and gene disruption for Polysphondylium violaceum indicates a role for the polyketide synthase stlB in stalk morphogenesis.</title>
        <authorList>
            <person name="Narita B."/>
            <person name="Kawabe Y."/>
            <person name="Kin K."/>
            <person name="Saito T."/>
            <person name="Gibbs R."/>
            <person name="Kuspa A."/>
            <person name="Muzny D."/>
            <person name="Queller D."/>
            <person name="Richards S."/>
            <person name="Strassman J."/>
            <person name="Sucgang R."/>
            <person name="Worley K."/>
            <person name="Schaap P."/>
        </authorList>
    </citation>
    <scope>NUCLEOTIDE SEQUENCE</scope>
    <source>
        <strain evidence="5">QSvi11</strain>
    </source>
</reference>
<dbReference type="Proteomes" id="UP000695562">
    <property type="component" value="Unassembled WGS sequence"/>
</dbReference>